<dbReference type="RefSeq" id="WP_377820308.1">
    <property type="nucleotide sequence ID" value="NZ_JBHSWJ010000002.1"/>
</dbReference>
<gene>
    <name evidence="3" type="ORF">ACFQBT_02935</name>
</gene>
<comment type="similarity">
    <text evidence="1">Belongs to the enoyl-CoA hydratase/isomerase family.</text>
</comment>
<dbReference type="EMBL" id="JBHSWJ010000002">
    <property type="protein sequence ID" value="MFC6712853.1"/>
    <property type="molecule type" value="Genomic_DNA"/>
</dbReference>
<dbReference type="PANTHER" id="PTHR43841:SF3">
    <property type="entry name" value="(3R)-HYDROXYACYL-ACP DEHYDRATASE SUBUNIT HADB"/>
    <property type="match status" value="1"/>
</dbReference>
<sequence length="136" mass="14405">MIDLTRISVGDQLPTLTVDVDRARLIRYAGASGDFNVIHWDERFAKSVGLPDVIAHGMWTMGAAGEIVGRWIGDASRITGYSTRFSAPVPVPYEGGAQIEVTGFVKSIDDGIATVDLTATAGGAKVLAKTSVTVRL</sequence>
<keyword evidence="4" id="KW-1185">Reference proteome</keyword>
<dbReference type="PANTHER" id="PTHR43841">
    <property type="entry name" value="3-HYDROXYACYL-THIOESTER DEHYDRATASE HTDX-RELATED"/>
    <property type="match status" value="1"/>
</dbReference>
<evidence type="ECO:0000256" key="1">
    <source>
        <dbReference type="ARBA" id="ARBA00005254"/>
    </source>
</evidence>
<reference evidence="4" key="1">
    <citation type="journal article" date="2019" name="Int. J. Syst. Evol. Microbiol.">
        <title>The Global Catalogue of Microorganisms (GCM) 10K type strain sequencing project: providing services to taxonomists for standard genome sequencing and annotation.</title>
        <authorList>
            <consortium name="The Broad Institute Genomics Platform"/>
            <consortium name="The Broad Institute Genome Sequencing Center for Infectious Disease"/>
            <person name="Wu L."/>
            <person name="Ma J."/>
        </authorList>
    </citation>
    <scope>NUCLEOTIDE SEQUENCE [LARGE SCALE GENOMIC DNA]</scope>
    <source>
        <strain evidence="4">NBRC 106593</strain>
    </source>
</reference>
<protein>
    <submittedName>
        <fullName evidence="3">MaoC family dehydratase</fullName>
    </submittedName>
</protein>
<name>A0ABW2AQ25_9MICO</name>
<dbReference type="SUPFAM" id="SSF54637">
    <property type="entry name" value="Thioesterase/thiol ester dehydrase-isomerase"/>
    <property type="match status" value="1"/>
</dbReference>
<dbReference type="InterPro" id="IPR029069">
    <property type="entry name" value="HotDog_dom_sf"/>
</dbReference>
<organism evidence="3 4">
    <name type="scientific">Branchiibius cervicis</name>
    <dbReference type="NCBI Taxonomy" id="908252"/>
    <lineage>
        <taxon>Bacteria</taxon>
        <taxon>Bacillati</taxon>
        <taxon>Actinomycetota</taxon>
        <taxon>Actinomycetes</taxon>
        <taxon>Micrococcales</taxon>
        <taxon>Dermacoccaceae</taxon>
        <taxon>Branchiibius</taxon>
    </lineage>
</organism>
<dbReference type="Proteomes" id="UP001596356">
    <property type="component" value="Unassembled WGS sequence"/>
</dbReference>
<evidence type="ECO:0000259" key="2">
    <source>
        <dbReference type="Pfam" id="PF01575"/>
    </source>
</evidence>
<dbReference type="Pfam" id="PF01575">
    <property type="entry name" value="MaoC_dehydratas"/>
    <property type="match status" value="1"/>
</dbReference>
<comment type="caution">
    <text evidence="3">The sequence shown here is derived from an EMBL/GenBank/DDBJ whole genome shotgun (WGS) entry which is preliminary data.</text>
</comment>
<evidence type="ECO:0000313" key="4">
    <source>
        <dbReference type="Proteomes" id="UP001596356"/>
    </source>
</evidence>
<evidence type="ECO:0000313" key="3">
    <source>
        <dbReference type="EMBL" id="MFC6712853.1"/>
    </source>
</evidence>
<proteinExistence type="inferred from homology"/>
<accession>A0ABW2AQ25</accession>
<dbReference type="CDD" id="cd03453">
    <property type="entry name" value="SAV4209_like"/>
    <property type="match status" value="1"/>
</dbReference>
<dbReference type="InterPro" id="IPR003965">
    <property type="entry name" value="Fatty_acid_synthase"/>
</dbReference>
<dbReference type="Gene3D" id="3.10.129.10">
    <property type="entry name" value="Hotdog Thioesterase"/>
    <property type="match status" value="1"/>
</dbReference>
<dbReference type="PRINTS" id="PR01483">
    <property type="entry name" value="FASYNTHASE"/>
</dbReference>
<dbReference type="InterPro" id="IPR002539">
    <property type="entry name" value="MaoC-like_dom"/>
</dbReference>
<feature type="domain" description="MaoC-like" evidence="2">
    <location>
        <begin position="16"/>
        <end position="111"/>
    </location>
</feature>